<feature type="compositionally biased region" description="Polar residues" evidence="1">
    <location>
        <begin position="98"/>
        <end position="108"/>
    </location>
</feature>
<evidence type="ECO:0000313" key="4">
    <source>
        <dbReference type="Proteomes" id="UP001478862"/>
    </source>
</evidence>
<feature type="region of interest" description="Disordered" evidence="1">
    <location>
        <begin position="29"/>
        <end position="108"/>
    </location>
</feature>
<feature type="compositionally biased region" description="Basic and acidic residues" evidence="1">
    <location>
        <begin position="73"/>
        <end position="86"/>
    </location>
</feature>
<evidence type="ECO:0000256" key="1">
    <source>
        <dbReference type="SAM" id="MobiDB-lite"/>
    </source>
</evidence>
<gene>
    <name evidence="3" type="ORF">ABNX05_00680</name>
</gene>
<dbReference type="RefSeq" id="WP_349657914.1">
    <property type="nucleotide sequence ID" value="NZ_JBEGDG010000001.1"/>
</dbReference>
<keyword evidence="4" id="KW-1185">Reference proteome</keyword>
<feature type="compositionally biased region" description="Polar residues" evidence="1">
    <location>
        <begin position="46"/>
        <end position="58"/>
    </location>
</feature>
<reference evidence="3 4" key="1">
    <citation type="submission" date="2024-06" db="EMBL/GenBank/DDBJ databases">
        <title>Lysinibacillus zambalefons sp. nov., a Novel Firmicute Isolated from the Poon Bato Zambales Hyperalkaline Spring.</title>
        <authorList>
            <person name="Aja J.A."/>
            <person name="Lazaro J.E.H."/>
            <person name="Llorin L.D."/>
            <person name="Lim K.R."/>
            <person name="Teodosio J."/>
            <person name="Dalisay D.S."/>
        </authorList>
    </citation>
    <scope>NUCLEOTIDE SEQUENCE [LARGE SCALE GENOMIC DNA]</scope>
    <source>
        <strain evidence="3 4">M3</strain>
    </source>
</reference>
<accession>A0ABV1MKU3</accession>
<feature type="transmembrane region" description="Helical" evidence="2">
    <location>
        <begin position="6"/>
        <end position="25"/>
    </location>
</feature>
<protein>
    <submittedName>
        <fullName evidence="3">Uncharacterized protein</fullName>
    </submittedName>
</protein>
<keyword evidence="2" id="KW-0812">Transmembrane</keyword>
<organism evidence="3 4">
    <name type="scientific">Lysinibacillus zambalensis</name>
    <dbReference type="NCBI Taxonomy" id="3160866"/>
    <lineage>
        <taxon>Bacteria</taxon>
        <taxon>Bacillati</taxon>
        <taxon>Bacillota</taxon>
        <taxon>Bacilli</taxon>
        <taxon>Bacillales</taxon>
        <taxon>Bacillaceae</taxon>
        <taxon>Lysinibacillus</taxon>
    </lineage>
</organism>
<sequence>MWTKIAPSIALVTIGIAIGLFANLINLGGNLDQSETNMDQDHNTYSEENTPDQRQWESPNPIGEMTPEQWEEFTTKPGERTPEQRDPYSSNSEEEMIQGSTSGSTSPN</sequence>
<evidence type="ECO:0000256" key="2">
    <source>
        <dbReference type="SAM" id="Phobius"/>
    </source>
</evidence>
<name>A0ABV1MKU3_9BACI</name>
<keyword evidence="2" id="KW-1133">Transmembrane helix</keyword>
<keyword evidence="2" id="KW-0472">Membrane</keyword>
<evidence type="ECO:0000313" key="3">
    <source>
        <dbReference type="EMBL" id="MEQ6353126.1"/>
    </source>
</evidence>
<proteinExistence type="predicted"/>
<comment type="caution">
    <text evidence="3">The sequence shown here is derived from an EMBL/GenBank/DDBJ whole genome shotgun (WGS) entry which is preliminary data.</text>
</comment>
<dbReference type="EMBL" id="JBEGDG010000001">
    <property type="protein sequence ID" value="MEQ6353126.1"/>
    <property type="molecule type" value="Genomic_DNA"/>
</dbReference>
<dbReference type="Proteomes" id="UP001478862">
    <property type="component" value="Unassembled WGS sequence"/>
</dbReference>